<comment type="caution">
    <text evidence="1">The sequence shown here is derived from an EMBL/GenBank/DDBJ whole genome shotgun (WGS) entry which is preliminary data.</text>
</comment>
<reference evidence="1" key="1">
    <citation type="submission" date="2021-04" db="EMBL/GenBank/DDBJ databases">
        <authorList>
            <person name="Vanwijnsberghe S."/>
        </authorList>
    </citation>
    <scope>NUCLEOTIDE SEQUENCE</scope>
    <source>
        <strain evidence="1">LMG 31841</strain>
    </source>
</reference>
<protein>
    <recommendedName>
        <fullName evidence="3">Lipopolysaccharide core biosynthesis protein</fullName>
    </recommendedName>
</protein>
<evidence type="ECO:0000313" key="2">
    <source>
        <dbReference type="Proteomes" id="UP000789704"/>
    </source>
</evidence>
<evidence type="ECO:0008006" key="3">
    <source>
        <dbReference type="Google" id="ProtNLM"/>
    </source>
</evidence>
<evidence type="ECO:0000313" key="1">
    <source>
        <dbReference type="EMBL" id="CAG4887539.1"/>
    </source>
</evidence>
<dbReference type="AlphaFoldDB" id="A0A9N8X0Y0"/>
<gene>
    <name evidence="1" type="ORF">LMG31841_00461</name>
</gene>
<organism evidence="1 2">
    <name type="scientific">Paraburkholderia saeva</name>
    <dbReference type="NCBI Taxonomy" id="2777537"/>
    <lineage>
        <taxon>Bacteria</taxon>
        <taxon>Pseudomonadati</taxon>
        <taxon>Pseudomonadota</taxon>
        <taxon>Betaproteobacteria</taxon>
        <taxon>Burkholderiales</taxon>
        <taxon>Burkholderiaceae</taxon>
        <taxon>Paraburkholderia</taxon>
    </lineage>
</organism>
<keyword evidence="2" id="KW-1185">Reference proteome</keyword>
<sequence>MISGDQAALTTSARRDARAADKYAWPAPDRRLSGTFFKLLYRWTHSNAFRHNERLWRDVAIARDASGCLAGISIGGREIQVQNAQSLSVVGPAASHLIATGPSVNDIDYHALDLRHVMGVNGAIALQDRHPIPFEFYCIVDAGFVRKRPDLVARVIQADLTLFTTPLVLWYIAQCLPLEQIHCRIFLIEDILYPAGKRSLRARDLLDAQARSDAVLFDEISPRGFSLNVRRGVMDGRTVAYTALQVLVWLGFDKVFMHGLDLLDAKRTPRFYETAESMQPSSLDAHFEAFIEPSFRGASALLRSMGVHVKNLSPDSALDTSIFEKIDWRTLVPVQSTVSPMRSAA</sequence>
<proteinExistence type="predicted"/>
<dbReference type="EMBL" id="CAJQZC010000001">
    <property type="protein sequence ID" value="CAG4887539.1"/>
    <property type="molecule type" value="Genomic_DNA"/>
</dbReference>
<name>A0A9N8X0Y0_9BURK</name>
<accession>A0A9N8X0Y0</accession>
<dbReference type="Proteomes" id="UP000789704">
    <property type="component" value="Unassembled WGS sequence"/>
</dbReference>